<feature type="compositionally biased region" description="Polar residues" evidence="1">
    <location>
        <begin position="132"/>
        <end position="159"/>
    </location>
</feature>
<accession>A0AAD6Y3X2</accession>
<sequence>MRRPKRALTIVCPPKDLSGEDIENWTPNGENIECDYGSSSAAPWRVCLYSKDSGELTQSGSDVVNCPPQADLAGDTPLSTPEPQPTNDPSQPTNDPSSHSPPPKGTTSCVALVHGPNNSRLVNGACRHNPETTDPSPQSPAPTTTGSKTKSDSAVTATPTGGLGISSAASAGEPASRSGSEGASQSSSFMRDGDVHNRRVLIGEVVGALLTLLVFAGGAILYLHLRRRRRARRRGFIPTQYSVVPHHQAGDSRDREKGNGAGAGGNPANFAVPREKQPLADAENRDSAGAPGTDTPNAHVPDSEAHEPPGQDSNPTQGSAALVPMPRPGAEMEVLVLRDRVQHLEALLENEIGAPAFGGRRPPIPAVTYIRSLRNSR</sequence>
<proteinExistence type="predicted"/>
<gene>
    <name evidence="3" type="ORF">GGX14DRAFT_483118</name>
</gene>
<evidence type="ECO:0000256" key="1">
    <source>
        <dbReference type="SAM" id="MobiDB-lite"/>
    </source>
</evidence>
<comment type="caution">
    <text evidence="3">The sequence shown here is derived from an EMBL/GenBank/DDBJ whole genome shotgun (WGS) entry which is preliminary data.</text>
</comment>
<feature type="compositionally biased region" description="Low complexity" evidence="1">
    <location>
        <begin position="166"/>
        <end position="188"/>
    </location>
</feature>
<feature type="transmembrane region" description="Helical" evidence="2">
    <location>
        <begin position="205"/>
        <end position="225"/>
    </location>
</feature>
<keyword evidence="2" id="KW-0812">Transmembrane</keyword>
<reference evidence="3" key="1">
    <citation type="submission" date="2023-03" db="EMBL/GenBank/DDBJ databases">
        <title>Massive genome expansion in bonnet fungi (Mycena s.s.) driven by repeated elements and novel gene families across ecological guilds.</title>
        <authorList>
            <consortium name="Lawrence Berkeley National Laboratory"/>
            <person name="Harder C.B."/>
            <person name="Miyauchi S."/>
            <person name="Viragh M."/>
            <person name="Kuo A."/>
            <person name="Thoen E."/>
            <person name="Andreopoulos B."/>
            <person name="Lu D."/>
            <person name="Skrede I."/>
            <person name="Drula E."/>
            <person name="Henrissat B."/>
            <person name="Morin E."/>
            <person name="Kohler A."/>
            <person name="Barry K."/>
            <person name="LaButti K."/>
            <person name="Morin E."/>
            <person name="Salamov A."/>
            <person name="Lipzen A."/>
            <person name="Mereny Z."/>
            <person name="Hegedus B."/>
            <person name="Baldrian P."/>
            <person name="Stursova M."/>
            <person name="Weitz H."/>
            <person name="Taylor A."/>
            <person name="Grigoriev I.V."/>
            <person name="Nagy L.G."/>
            <person name="Martin F."/>
            <person name="Kauserud H."/>
        </authorList>
    </citation>
    <scope>NUCLEOTIDE SEQUENCE</scope>
    <source>
        <strain evidence="3">9144</strain>
    </source>
</reference>
<keyword evidence="2" id="KW-1133">Transmembrane helix</keyword>
<evidence type="ECO:0000256" key="2">
    <source>
        <dbReference type="SAM" id="Phobius"/>
    </source>
</evidence>
<feature type="region of interest" description="Disordered" evidence="1">
    <location>
        <begin position="242"/>
        <end position="324"/>
    </location>
</feature>
<feature type="compositionally biased region" description="Basic and acidic residues" evidence="1">
    <location>
        <begin position="273"/>
        <end position="286"/>
    </location>
</feature>
<dbReference type="Proteomes" id="UP001219525">
    <property type="component" value="Unassembled WGS sequence"/>
</dbReference>
<feature type="compositionally biased region" description="Polar residues" evidence="1">
    <location>
        <begin position="87"/>
        <end position="98"/>
    </location>
</feature>
<keyword evidence="4" id="KW-1185">Reference proteome</keyword>
<organism evidence="3 4">
    <name type="scientific">Mycena pura</name>
    <dbReference type="NCBI Taxonomy" id="153505"/>
    <lineage>
        <taxon>Eukaryota</taxon>
        <taxon>Fungi</taxon>
        <taxon>Dikarya</taxon>
        <taxon>Basidiomycota</taxon>
        <taxon>Agaricomycotina</taxon>
        <taxon>Agaricomycetes</taxon>
        <taxon>Agaricomycetidae</taxon>
        <taxon>Agaricales</taxon>
        <taxon>Marasmiineae</taxon>
        <taxon>Mycenaceae</taxon>
        <taxon>Mycena</taxon>
    </lineage>
</organism>
<protein>
    <submittedName>
        <fullName evidence="3">Uncharacterized protein</fullName>
    </submittedName>
</protein>
<feature type="region of interest" description="Disordered" evidence="1">
    <location>
        <begin position="54"/>
        <end position="191"/>
    </location>
</feature>
<feature type="compositionally biased region" description="Basic and acidic residues" evidence="1">
    <location>
        <begin position="248"/>
        <end position="258"/>
    </location>
</feature>
<keyword evidence="2" id="KW-0472">Membrane</keyword>
<dbReference type="AlphaFoldDB" id="A0AAD6Y3X2"/>
<dbReference type="EMBL" id="JARJCW010000149">
    <property type="protein sequence ID" value="KAJ7190436.1"/>
    <property type="molecule type" value="Genomic_DNA"/>
</dbReference>
<name>A0AAD6Y3X2_9AGAR</name>
<evidence type="ECO:0000313" key="4">
    <source>
        <dbReference type="Proteomes" id="UP001219525"/>
    </source>
</evidence>
<evidence type="ECO:0000313" key="3">
    <source>
        <dbReference type="EMBL" id="KAJ7190436.1"/>
    </source>
</evidence>